<keyword evidence="3" id="KW-1185">Reference proteome</keyword>
<reference evidence="2 3" key="1">
    <citation type="journal article" date="2019" name="PLoS ONE">
        <title>Genomic analyses reveal an absence of contemporary introgressive admixture between fin whales and blue whales, despite known hybrids.</title>
        <authorList>
            <person name="Westbury M.V."/>
            <person name="Petersen B."/>
            <person name="Lorenzen E.D."/>
        </authorList>
    </citation>
    <scope>NUCLEOTIDE SEQUENCE [LARGE SCALE GENOMIC DNA]</scope>
    <source>
        <strain evidence="2">FinWhale-01</strain>
    </source>
</reference>
<sequence length="188" mass="18699">AGVQGWEAAEPPLTAEGQLVPAPPAPGGLARAQGVGGPSQQPPPRGAEYWVAPAPTSFPAHPCVHSDECPEDRLPVGSLLAAAAAPRPRGLCRPVAACEIQVWRPESPAALPPLGFGAQHTAAADLGPGCPGAIPPLRQLGGGPRPLLLTVPGGSPSLLLTPDGVPDASAPHATCGGRPLPGCSGPRF</sequence>
<comment type="caution">
    <text evidence="2">The sequence shown here is derived from an EMBL/GenBank/DDBJ whole genome shotgun (WGS) entry which is preliminary data.</text>
</comment>
<gene>
    <name evidence="2" type="ORF">E2I00_016791</name>
</gene>
<feature type="non-terminal residue" evidence="2">
    <location>
        <position position="188"/>
    </location>
</feature>
<dbReference type="Proteomes" id="UP000437017">
    <property type="component" value="Unassembled WGS sequence"/>
</dbReference>
<feature type="non-terminal residue" evidence="2">
    <location>
        <position position="1"/>
    </location>
</feature>
<protein>
    <submittedName>
        <fullName evidence="2">Uncharacterized protein</fullName>
    </submittedName>
</protein>
<organism evidence="2 3">
    <name type="scientific">Balaenoptera physalus</name>
    <name type="common">Fin whale</name>
    <name type="synonym">Balaena physalus</name>
    <dbReference type="NCBI Taxonomy" id="9770"/>
    <lineage>
        <taxon>Eukaryota</taxon>
        <taxon>Metazoa</taxon>
        <taxon>Chordata</taxon>
        <taxon>Craniata</taxon>
        <taxon>Vertebrata</taxon>
        <taxon>Euteleostomi</taxon>
        <taxon>Mammalia</taxon>
        <taxon>Eutheria</taxon>
        <taxon>Laurasiatheria</taxon>
        <taxon>Artiodactyla</taxon>
        <taxon>Whippomorpha</taxon>
        <taxon>Cetacea</taxon>
        <taxon>Mysticeti</taxon>
        <taxon>Balaenopteridae</taxon>
        <taxon>Balaenoptera</taxon>
    </lineage>
</organism>
<dbReference type="AlphaFoldDB" id="A0A6A1QAW3"/>
<accession>A0A6A1QAW3</accession>
<evidence type="ECO:0000256" key="1">
    <source>
        <dbReference type="SAM" id="MobiDB-lite"/>
    </source>
</evidence>
<proteinExistence type="predicted"/>
<evidence type="ECO:0000313" key="2">
    <source>
        <dbReference type="EMBL" id="KAB0404223.1"/>
    </source>
</evidence>
<evidence type="ECO:0000313" key="3">
    <source>
        <dbReference type="Proteomes" id="UP000437017"/>
    </source>
</evidence>
<dbReference type="EMBL" id="SGJD01000642">
    <property type="protein sequence ID" value="KAB0404223.1"/>
    <property type="molecule type" value="Genomic_DNA"/>
</dbReference>
<name>A0A6A1QAW3_BALPH</name>
<feature type="region of interest" description="Disordered" evidence="1">
    <location>
        <begin position="1"/>
        <end position="47"/>
    </location>
</feature>